<dbReference type="Proteomes" id="UP000576209">
    <property type="component" value="Unassembled WGS sequence"/>
</dbReference>
<evidence type="ECO:0000256" key="1">
    <source>
        <dbReference type="ARBA" id="ARBA00022679"/>
    </source>
</evidence>
<protein>
    <submittedName>
        <fullName evidence="4">GNAT superfamily N-acetyltransferase</fullName>
    </submittedName>
</protein>
<dbReference type="Pfam" id="PF00583">
    <property type="entry name" value="Acetyltransf_1"/>
    <property type="match status" value="1"/>
</dbReference>
<dbReference type="AlphaFoldDB" id="A0A840EDS8"/>
<dbReference type="PANTHER" id="PTHR43877:SF2">
    <property type="entry name" value="AMINOALKYLPHOSPHONATE N-ACETYLTRANSFERASE-RELATED"/>
    <property type="match status" value="1"/>
</dbReference>
<evidence type="ECO:0000313" key="5">
    <source>
        <dbReference type="Proteomes" id="UP000576209"/>
    </source>
</evidence>
<evidence type="ECO:0000259" key="3">
    <source>
        <dbReference type="PROSITE" id="PS51186"/>
    </source>
</evidence>
<reference evidence="4 5" key="1">
    <citation type="submission" date="2020-08" db="EMBL/GenBank/DDBJ databases">
        <title>Genomic Encyclopedia of Type Strains, Phase IV (KMG-IV): sequencing the most valuable type-strain genomes for metagenomic binning, comparative biology and taxonomic classification.</title>
        <authorList>
            <person name="Goeker M."/>
        </authorList>
    </citation>
    <scope>NUCLEOTIDE SEQUENCE [LARGE SCALE GENOMIC DNA]</scope>
    <source>
        <strain evidence="4 5">DSM 105137</strain>
    </source>
</reference>
<dbReference type="CDD" id="cd04301">
    <property type="entry name" value="NAT_SF"/>
    <property type="match status" value="1"/>
</dbReference>
<dbReference type="PANTHER" id="PTHR43877">
    <property type="entry name" value="AMINOALKYLPHOSPHONATE N-ACETYLTRANSFERASE-RELATED-RELATED"/>
    <property type="match status" value="1"/>
</dbReference>
<keyword evidence="2" id="KW-0012">Acyltransferase</keyword>
<dbReference type="RefSeq" id="WP_183496357.1">
    <property type="nucleotide sequence ID" value="NZ_JACIFF010000007.1"/>
</dbReference>
<dbReference type="PROSITE" id="PS51186">
    <property type="entry name" value="GNAT"/>
    <property type="match status" value="1"/>
</dbReference>
<dbReference type="EMBL" id="JACIFF010000007">
    <property type="protein sequence ID" value="MBB4080118.1"/>
    <property type="molecule type" value="Genomic_DNA"/>
</dbReference>
<dbReference type="InterPro" id="IPR050832">
    <property type="entry name" value="Bact_Acetyltransf"/>
</dbReference>
<dbReference type="InterPro" id="IPR000182">
    <property type="entry name" value="GNAT_dom"/>
</dbReference>
<evidence type="ECO:0000313" key="4">
    <source>
        <dbReference type="EMBL" id="MBB4080118.1"/>
    </source>
</evidence>
<comment type="caution">
    <text evidence="4">The sequence shown here is derived from an EMBL/GenBank/DDBJ whole genome shotgun (WGS) entry which is preliminary data.</text>
</comment>
<gene>
    <name evidence="4" type="ORF">GGR28_002748</name>
</gene>
<name>A0A840EDS8_9BACT</name>
<dbReference type="Gene3D" id="3.40.630.30">
    <property type="match status" value="1"/>
</dbReference>
<keyword evidence="5" id="KW-1185">Reference proteome</keyword>
<keyword evidence="1 4" id="KW-0808">Transferase</keyword>
<sequence length="178" mass="20430">MIDLRPITPSDQGALMHLMQRIYPPAYAHFWPDDGAWYVESQFGEENFSREIQAVNAEYHFVLQKDLPVGIIRLLCNVSPPEHPEKRAMKLHRLYLDQAVQGRGLGRQAIEWAIGRARTTGHELLWLEAMTCAPRAIDFYTRMGFMHSASYTLHMPLMHPEMRGMCRMELAVPGILPG</sequence>
<proteinExistence type="predicted"/>
<accession>A0A840EDS8</accession>
<dbReference type="InterPro" id="IPR016181">
    <property type="entry name" value="Acyl_CoA_acyltransferase"/>
</dbReference>
<dbReference type="SUPFAM" id="SSF55729">
    <property type="entry name" value="Acyl-CoA N-acyltransferases (Nat)"/>
    <property type="match status" value="1"/>
</dbReference>
<organism evidence="4 5">
    <name type="scientific">Neolewinella aquimaris</name>
    <dbReference type="NCBI Taxonomy" id="1835722"/>
    <lineage>
        <taxon>Bacteria</taxon>
        <taxon>Pseudomonadati</taxon>
        <taxon>Bacteroidota</taxon>
        <taxon>Saprospiria</taxon>
        <taxon>Saprospirales</taxon>
        <taxon>Lewinellaceae</taxon>
        <taxon>Neolewinella</taxon>
    </lineage>
</organism>
<dbReference type="GO" id="GO:0016747">
    <property type="term" value="F:acyltransferase activity, transferring groups other than amino-acyl groups"/>
    <property type="evidence" value="ECO:0007669"/>
    <property type="project" value="InterPro"/>
</dbReference>
<evidence type="ECO:0000256" key="2">
    <source>
        <dbReference type="ARBA" id="ARBA00023315"/>
    </source>
</evidence>
<feature type="domain" description="N-acetyltransferase" evidence="3">
    <location>
        <begin position="2"/>
        <end position="173"/>
    </location>
</feature>